<feature type="domain" description="O-methyltransferase C-terminal" evidence="4">
    <location>
        <begin position="115"/>
        <end position="322"/>
    </location>
</feature>
<dbReference type="InterPro" id="IPR016461">
    <property type="entry name" value="COMT-like"/>
</dbReference>
<protein>
    <submittedName>
        <fullName evidence="6">Methyltransferase</fullName>
    </submittedName>
</protein>
<evidence type="ECO:0000313" key="7">
    <source>
        <dbReference type="Proteomes" id="UP000470404"/>
    </source>
</evidence>
<dbReference type="InterPro" id="IPR001077">
    <property type="entry name" value="COMT_C"/>
</dbReference>
<evidence type="ECO:0000259" key="5">
    <source>
        <dbReference type="Pfam" id="PF08100"/>
    </source>
</evidence>
<evidence type="ECO:0000256" key="3">
    <source>
        <dbReference type="ARBA" id="ARBA00022691"/>
    </source>
</evidence>
<organism evidence="6 7">
    <name type="scientific">Amycolatopsis rubida</name>
    <dbReference type="NCBI Taxonomy" id="112413"/>
    <lineage>
        <taxon>Bacteria</taxon>
        <taxon>Bacillati</taxon>
        <taxon>Actinomycetota</taxon>
        <taxon>Actinomycetes</taxon>
        <taxon>Pseudonocardiales</taxon>
        <taxon>Pseudonocardiaceae</taxon>
        <taxon>Amycolatopsis</taxon>
    </lineage>
</organism>
<name>A0ABX0C7Y7_9PSEU</name>
<dbReference type="PANTHER" id="PTHR43712:SF2">
    <property type="entry name" value="O-METHYLTRANSFERASE CICE"/>
    <property type="match status" value="1"/>
</dbReference>
<dbReference type="InterPro" id="IPR036390">
    <property type="entry name" value="WH_DNA-bd_sf"/>
</dbReference>
<evidence type="ECO:0000256" key="1">
    <source>
        <dbReference type="ARBA" id="ARBA00022603"/>
    </source>
</evidence>
<keyword evidence="1 6" id="KW-0489">Methyltransferase</keyword>
<feature type="domain" description="O-methyltransferase dimerisation" evidence="5">
    <location>
        <begin position="26"/>
        <end position="91"/>
    </location>
</feature>
<dbReference type="InterPro" id="IPR036388">
    <property type="entry name" value="WH-like_DNA-bd_sf"/>
</dbReference>
<dbReference type="Gene3D" id="3.40.50.150">
    <property type="entry name" value="Vaccinia Virus protein VP39"/>
    <property type="match status" value="1"/>
</dbReference>
<dbReference type="InterPro" id="IPR012967">
    <property type="entry name" value="COMT_dimerisation"/>
</dbReference>
<comment type="caution">
    <text evidence="6">The sequence shown here is derived from an EMBL/GenBank/DDBJ whole genome shotgun (WGS) entry which is preliminary data.</text>
</comment>
<dbReference type="PIRSF" id="PIRSF005739">
    <property type="entry name" value="O-mtase"/>
    <property type="match status" value="1"/>
</dbReference>
<dbReference type="Pfam" id="PF08100">
    <property type="entry name" value="Dimerisation"/>
    <property type="match status" value="1"/>
</dbReference>
<keyword evidence="7" id="KW-1185">Reference proteome</keyword>
<evidence type="ECO:0000313" key="6">
    <source>
        <dbReference type="EMBL" id="NEC62945.1"/>
    </source>
</evidence>
<dbReference type="SUPFAM" id="SSF46785">
    <property type="entry name" value="Winged helix' DNA-binding domain"/>
    <property type="match status" value="1"/>
</dbReference>
<dbReference type="Gene3D" id="1.10.287.1350">
    <property type="match status" value="1"/>
</dbReference>
<dbReference type="SUPFAM" id="SSF53335">
    <property type="entry name" value="S-adenosyl-L-methionine-dependent methyltransferases"/>
    <property type="match status" value="1"/>
</dbReference>
<dbReference type="Gene3D" id="1.10.10.10">
    <property type="entry name" value="Winged helix-like DNA-binding domain superfamily/Winged helix DNA-binding domain"/>
    <property type="match status" value="1"/>
</dbReference>
<evidence type="ECO:0000259" key="4">
    <source>
        <dbReference type="Pfam" id="PF00891"/>
    </source>
</evidence>
<dbReference type="Pfam" id="PF00891">
    <property type="entry name" value="Methyltransf_2"/>
    <property type="match status" value="1"/>
</dbReference>
<sequence>MTGTVVTHTPAVARLRDIALACGRAAALRAAVELSVAEALGDTPTNLIDLATLVGAPPETLARLLRALMCHGVFAQDDDGCYVHTEESRLLREDEPGSIKYIVLWSTEPWTWELWPHLADAIRTGDTVFTALHGKDFFPYLHSAAPESAAVMDRAMMQSSTMSVQAIVDSLDLSGARSVADVAGGRGHVLAALLERHPGLNGTLVDLPNALRNVDERLRAGGALAARATVIPADARADIPPGKDVYLLKSILDWDDESTVKTLRNVVRAAGPGARVYLVENLIDESFQPKFSTTMDLLLLLNVGGGKHTLEGLTELIRRAGLRVDATRPVDAYLHLVACTVPAPAAE</sequence>
<evidence type="ECO:0000256" key="2">
    <source>
        <dbReference type="ARBA" id="ARBA00022679"/>
    </source>
</evidence>
<accession>A0ABX0C7Y7</accession>
<dbReference type="PROSITE" id="PS51683">
    <property type="entry name" value="SAM_OMT_II"/>
    <property type="match status" value="1"/>
</dbReference>
<dbReference type="RefSeq" id="WP_067588659.1">
    <property type="nucleotide sequence ID" value="NZ_JAAGNC010000222.1"/>
</dbReference>
<gene>
    <name evidence="6" type="ORF">G3I59_46995</name>
</gene>
<keyword evidence="2" id="KW-0808">Transferase</keyword>
<dbReference type="GO" id="GO:0008168">
    <property type="term" value="F:methyltransferase activity"/>
    <property type="evidence" value="ECO:0007669"/>
    <property type="project" value="UniProtKB-KW"/>
</dbReference>
<dbReference type="InterPro" id="IPR029063">
    <property type="entry name" value="SAM-dependent_MTases_sf"/>
</dbReference>
<dbReference type="EMBL" id="JAAGNC010000222">
    <property type="protein sequence ID" value="NEC62945.1"/>
    <property type="molecule type" value="Genomic_DNA"/>
</dbReference>
<keyword evidence="3" id="KW-0949">S-adenosyl-L-methionine</keyword>
<proteinExistence type="predicted"/>
<dbReference type="PANTHER" id="PTHR43712">
    <property type="entry name" value="PUTATIVE (AFU_ORTHOLOGUE AFUA_4G14580)-RELATED"/>
    <property type="match status" value="1"/>
</dbReference>
<dbReference type="GO" id="GO:0032259">
    <property type="term" value="P:methylation"/>
    <property type="evidence" value="ECO:0007669"/>
    <property type="project" value="UniProtKB-KW"/>
</dbReference>
<reference evidence="6 7" key="1">
    <citation type="submission" date="2020-01" db="EMBL/GenBank/DDBJ databases">
        <title>Insect and environment-associated Actinomycetes.</title>
        <authorList>
            <person name="Currrie C."/>
            <person name="Chevrette M."/>
            <person name="Carlson C."/>
            <person name="Stubbendieck R."/>
            <person name="Wendt-Pienkowski E."/>
        </authorList>
    </citation>
    <scope>NUCLEOTIDE SEQUENCE [LARGE SCALE GENOMIC DNA]</scope>
    <source>
        <strain evidence="6 7">SID8386</strain>
    </source>
</reference>
<dbReference type="Proteomes" id="UP000470404">
    <property type="component" value="Unassembled WGS sequence"/>
</dbReference>